<dbReference type="KEGG" id="dfa:DFA_11207"/>
<organism evidence="3 4">
    <name type="scientific">Cavenderia fasciculata</name>
    <name type="common">Slime mold</name>
    <name type="synonym">Dictyostelium fasciculatum</name>
    <dbReference type="NCBI Taxonomy" id="261658"/>
    <lineage>
        <taxon>Eukaryota</taxon>
        <taxon>Amoebozoa</taxon>
        <taxon>Evosea</taxon>
        <taxon>Eumycetozoa</taxon>
        <taxon>Dictyostelia</taxon>
        <taxon>Acytosteliales</taxon>
        <taxon>Cavenderiaceae</taxon>
        <taxon>Cavenderia</taxon>
    </lineage>
</organism>
<evidence type="ECO:0000256" key="2">
    <source>
        <dbReference type="SAM" id="Phobius"/>
    </source>
</evidence>
<evidence type="ECO:0008006" key="5">
    <source>
        <dbReference type="Google" id="ProtNLM"/>
    </source>
</evidence>
<dbReference type="AlphaFoldDB" id="F4QFD9"/>
<gene>
    <name evidence="3" type="ORF">DFA_11207</name>
</gene>
<evidence type="ECO:0000313" key="3">
    <source>
        <dbReference type="EMBL" id="EGG13446.1"/>
    </source>
</evidence>
<feature type="compositionally biased region" description="Basic and acidic residues" evidence="1">
    <location>
        <begin position="84"/>
        <end position="94"/>
    </location>
</feature>
<evidence type="ECO:0000256" key="1">
    <source>
        <dbReference type="SAM" id="MobiDB-lite"/>
    </source>
</evidence>
<feature type="region of interest" description="Disordered" evidence="1">
    <location>
        <begin position="84"/>
        <end position="125"/>
    </location>
</feature>
<reference evidence="4" key="1">
    <citation type="journal article" date="2011" name="Genome Res.">
        <title>Phylogeny-wide analysis of social amoeba genomes highlights ancient origins for complex intercellular communication.</title>
        <authorList>
            <person name="Heidel A.J."/>
            <person name="Lawal H.M."/>
            <person name="Felder M."/>
            <person name="Schilde C."/>
            <person name="Helps N.R."/>
            <person name="Tunggal B."/>
            <person name="Rivero F."/>
            <person name="John U."/>
            <person name="Schleicher M."/>
            <person name="Eichinger L."/>
            <person name="Platzer M."/>
            <person name="Noegel A.A."/>
            <person name="Schaap P."/>
            <person name="Gloeckner G."/>
        </authorList>
    </citation>
    <scope>NUCLEOTIDE SEQUENCE [LARGE SCALE GENOMIC DNA]</scope>
    <source>
        <strain evidence="4">SH3</strain>
    </source>
</reference>
<proteinExistence type="predicted"/>
<evidence type="ECO:0000313" key="4">
    <source>
        <dbReference type="Proteomes" id="UP000007797"/>
    </source>
</evidence>
<dbReference type="GeneID" id="14865539"/>
<dbReference type="Proteomes" id="UP000007797">
    <property type="component" value="Unassembled WGS sequence"/>
</dbReference>
<feature type="region of interest" description="Disordered" evidence="1">
    <location>
        <begin position="140"/>
        <end position="177"/>
    </location>
</feature>
<keyword evidence="2" id="KW-1133">Transmembrane helix</keyword>
<protein>
    <recommendedName>
        <fullName evidence="5">Transmembrane protein</fullName>
    </recommendedName>
</protein>
<keyword evidence="2" id="KW-0812">Transmembrane</keyword>
<dbReference type="EMBL" id="GL883029">
    <property type="protein sequence ID" value="EGG13446.1"/>
    <property type="molecule type" value="Genomic_DNA"/>
</dbReference>
<accession>F4QFD9</accession>
<dbReference type="RefSeq" id="XP_004350150.1">
    <property type="nucleotide sequence ID" value="XM_004350100.1"/>
</dbReference>
<keyword evidence="4" id="KW-1185">Reference proteome</keyword>
<feature type="compositionally biased region" description="Acidic residues" evidence="1">
    <location>
        <begin position="95"/>
        <end position="106"/>
    </location>
</feature>
<sequence length="498" mass="57231">MNKSYRETQQLDRTKELSIQFYKDTLLPFIFFIILVLLALLVLVLGIVPLFFGLIYLLFKTRKVSYHYYKHGTLNQFVNDEEKDANKDADKDAEKDSDDDDDQDSADQEKAKDANNQDISSSSSSAIVVHRKANIPINNVTTTKTNETTTTTTTTTNTTTNRQGGKKKKKKNRGTNTTKNWNEATLEQYLKNAGFVRGSDNTPSYKAELISISIQFVQCVLTEAYKDSDEKLITLTLTGDGDVDFESAFTIFGSPYSLLWEYLPLPSYNFMLSLLVVGAYVMGLPGYGCGCIPYSIKRHLEKLMIDIDIPRNMSDLGETITKSFNENYCLIQQKQLRSVVWDKTKMEHYLFYNNIRLFSTTRYAATEENLFCTIALCKAIMGNIIMNNNPTIYTVEQTKEVVQREETVNEALDRLGCMALQHWKTEKVWWAINMKMNVLGVTLMAFQTGVFHVYPPLIPHLQSEMLNFLPHPYFEFSDDIQTTFNKYYKFIFEDSIFI</sequence>
<feature type="transmembrane region" description="Helical" evidence="2">
    <location>
        <begin position="26"/>
        <end position="59"/>
    </location>
</feature>
<feature type="compositionally biased region" description="Basic residues" evidence="1">
    <location>
        <begin position="164"/>
        <end position="173"/>
    </location>
</feature>
<name>F4QFD9_CACFS</name>
<feature type="compositionally biased region" description="Low complexity" evidence="1">
    <location>
        <begin position="140"/>
        <end position="163"/>
    </location>
</feature>
<keyword evidence="2" id="KW-0472">Membrane</keyword>